<evidence type="ECO:0000313" key="2">
    <source>
        <dbReference type="Proteomes" id="UP000018144"/>
    </source>
</evidence>
<evidence type="ECO:0000313" key="1">
    <source>
        <dbReference type="EMBL" id="CCX29790.1"/>
    </source>
</evidence>
<protein>
    <submittedName>
        <fullName evidence="1">Uncharacterized protein</fullName>
    </submittedName>
</protein>
<gene>
    <name evidence="1" type="ORF">PCON_07116</name>
</gene>
<reference evidence="1 2" key="1">
    <citation type="journal article" date="2013" name="PLoS Genet.">
        <title>The genome and development-dependent transcriptomes of Pyronema confluens: a window into fungal evolution.</title>
        <authorList>
            <person name="Traeger S."/>
            <person name="Altegoer F."/>
            <person name="Freitag M."/>
            <person name="Gabaldon T."/>
            <person name="Kempken F."/>
            <person name="Kumar A."/>
            <person name="Marcet-Houben M."/>
            <person name="Poggeler S."/>
            <person name="Stajich J.E."/>
            <person name="Nowrousian M."/>
        </authorList>
    </citation>
    <scope>NUCLEOTIDE SEQUENCE [LARGE SCALE GENOMIC DNA]</scope>
    <source>
        <strain evidence="2">CBS 100304</strain>
        <tissue evidence="1">Vegetative mycelium</tissue>
    </source>
</reference>
<name>U4LKB3_PYROM</name>
<dbReference type="EMBL" id="HF935354">
    <property type="protein sequence ID" value="CCX29790.1"/>
    <property type="molecule type" value="Genomic_DNA"/>
</dbReference>
<dbReference type="Proteomes" id="UP000018144">
    <property type="component" value="Unassembled WGS sequence"/>
</dbReference>
<dbReference type="AlphaFoldDB" id="U4LKB3"/>
<proteinExistence type="predicted"/>
<sequence length="46" mass="5294">MRPGIQARNLSHLDTLKLGMLLKSEFMNILRSVSSRWLYSTNISKS</sequence>
<accession>U4LKB3</accession>
<organism evidence="1 2">
    <name type="scientific">Pyronema omphalodes (strain CBS 100304)</name>
    <name type="common">Pyronema confluens</name>
    <dbReference type="NCBI Taxonomy" id="1076935"/>
    <lineage>
        <taxon>Eukaryota</taxon>
        <taxon>Fungi</taxon>
        <taxon>Dikarya</taxon>
        <taxon>Ascomycota</taxon>
        <taxon>Pezizomycotina</taxon>
        <taxon>Pezizomycetes</taxon>
        <taxon>Pezizales</taxon>
        <taxon>Pyronemataceae</taxon>
        <taxon>Pyronema</taxon>
    </lineage>
</organism>
<keyword evidence="2" id="KW-1185">Reference proteome</keyword>